<keyword evidence="3" id="KW-1003">Cell membrane</keyword>
<dbReference type="AlphaFoldDB" id="A0A7J3X6U7"/>
<feature type="transmembrane region" description="Helical" evidence="7">
    <location>
        <begin position="214"/>
        <end position="236"/>
    </location>
</feature>
<name>A0A7J3X6U7_THEPE</name>
<feature type="domain" description="ABC transmembrane type-1" evidence="8">
    <location>
        <begin position="70"/>
        <end position="285"/>
    </location>
</feature>
<dbReference type="InterPro" id="IPR051393">
    <property type="entry name" value="ABC_transporter_permease"/>
</dbReference>
<proteinExistence type="inferred from homology"/>
<accession>A0A7J3X6U7</accession>
<evidence type="ECO:0000256" key="1">
    <source>
        <dbReference type="ARBA" id="ARBA00004651"/>
    </source>
</evidence>
<dbReference type="PANTHER" id="PTHR30193:SF42">
    <property type="entry name" value="ABC TRANSPORTER PERMEASE PROTEIN"/>
    <property type="match status" value="1"/>
</dbReference>
<dbReference type="InterPro" id="IPR035906">
    <property type="entry name" value="MetI-like_sf"/>
</dbReference>
<evidence type="ECO:0000256" key="3">
    <source>
        <dbReference type="ARBA" id="ARBA00022475"/>
    </source>
</evidence>
<evidence type="ECO:0000256" key="5">
    <source>
        <dbReference type="ARBA" id="ARBA00022989"/>
    </source>
</evidence>
<dbReference type="CDD" id="cd06261">
    <property type="entry name" value="TM_PBP2"/>
    <property type="match status" value="1"/>
</dbReference>
<keyword evidence="2 7" id="KW-0813">Transport</keyword>
<evidence type="ECO:0000256" key="2">
    <source>
        <dbReference type="ARBA" id="ARBA00022448"/>
    </source>
</evidence>
<comment type="caution">
    <text evidence="9">The sequence shown here is derived from an EMBL/GenBank/DDBJ whole genome shotgun (WGS) entry which is preliminary data.</text>
</comment>
<dbReference type="PROSITE" id="PS50928">
    <property type="entry name" value="ABC_TM1"/>
    <property type="match status" value="1"/>
</dbReference>
<dbReference type="Gene3D" id="1.10.3720.10">
    <property type="entry name" value="MetI-like"/>
    <property type="match status" value="1"/>
</dbReference>
<feature type="transmembrane region" description="Helical" evidence="7">
    <location>
        <begin position="156"/>
        <end position="179"/>
    </location>
</feature>
<evidence type="ECO:0000259" key="8">
    <source>
        <dbReference type="PROSITE" id="PS50928"/>
    </source>
</evidence>
<protein>
    <submittedName>
        <fullName evidence="9">Sugar ABC transporter permease</fullName>
    </submittedName>
</protein>
<dbReference type="GO" id="GO:0005886">
    <property type="term" value="C:plasma membrane"/>
    <property type="evidence" value="ECO:0007669"/>
    <property type="project" value="UniProtKB-SubCell"/>
</dbReference>
<feature type="transmembrane region" description="Helical" evidence="7">
    <location>
        <begin position="74"/>
        <end position="94"/>
    </location>
</feature>
<keyword evidence="6 7" id="KW-0472">Membrane</keyword>
<evidence type="ECO:0000256" key="7">
    <source>
        <dbReference type="RuleBase" id="RU363032"/>
    </source>
</evidence>
<comment type="similarity">
    <text evidence="7">Belongs to the binding-protein-dependent transport system permease family.</text>
</comment>
<feature type="transmembrane region" description="Helical" evidence="7">
    <location>
        <begin position="262"/>
        <end position="285"/>
    </location>
</feature>
<feature type="transmembrane region" description="Helical" evidence="7">
    <location>
        <begin position="12"/>
        <end position="31"/>
    </location>
</feature>
<keyword evidence="5 7" id="KW-1133">Transmembrane helix</keyword>
<dbReference type="InterPro" id="IPR000515">
    <property type="entry name" value="MetI-like"/>
</dbReference>
<keyword evidence="4 7" id="KW-0812">Transmembrane</keyword>
<organism evidence="9">
    <name type="scientific">Thermofilum pendens</name>
    <dbReference type="NCBI Taxonomy" id="2269"/>
    <lineage>
        <taxon>Archaea</taxon>
        <taxon>Thermoproteota</taxon>
        <taxon>Thermoprotei</taxon>
        <taxon>Thermofilales</taxon>
        <taxon>Thermofilaceae</taxon>
        <taxon>Thermofilum</taxon>
    </lineage>
</organism>
<dbReference type="PANTHER" id="PTHR30193">
    <property type="entry name" value="ABC TRANSPORTER PERMEASE PROTEIN"/>
    <property type="match status" value="1"/>
</dbReference>
<evidence type="ECO:0000313" key="9">
    <source>
        <dbReference type="EMBL" id="HHP04929.1"/>
    </source>
</evidence>
<dbReference type="SUPFAM" id="SSF161098">
    <property type="entry name" value="MetI-like"/>
    <property type="match status" value="1"/>
</dbReference>
<dbReference type="EMBL" id="DRZM01000132">
    <property type="protein sequence ID" value="HHP04929.1"/>
    <property type="molecule type" value="Genomic_DNA"/>
</dbReference>
<dbReference type="GO" id="GO:0055085">
    <property type="term" value="P:transmembrane transport"/>
    <property type="evidence" value="ECO:0007669"/>
    <property type="project" value="InterPro"/>
</dbReference>
<evidence type="ECO:0000256" key="4">
    <source>
        <dbReference type="ARBA" id="ARBA00022692"/>
    </source>
</evidence>
<reference evidence="9" key="1">
    <citation type="journal article" date="2020" name="mSystems">
        <title>Genome- and Community-Level Interaction Insights into Carbon Utilization and Element Cycling Functions of Hydrothermarchaeota in Hydrothermal Sediment.</title>
        <authorList>
            <person name="Zhou Z."/>
            <person name="Liu Y."/>
            <person name="Xu W."/>
            <person name="Pan J."/>
            <person name="Luo Z.H."/>
            <person name="Li M."/>
        </authorList>
    </citation>
    <scope>NUCLEOTIDE SEQUENCE [LARGE SCALE GENOMIC DNA]</scope>
    <source>
        <strain evidence="9">SpSt-1125</strain>
    </source>
</reference>
<gene>
    <name evidence="9" type="ORF">ENM88_04170</name>
</gene>
<feature type="transmembrane region" description="Helical" evidence="7">
    <location>
        <begin position="106"/>
        <end position="128"/>
    </location>
</feature>
<comment type="subcellular location">
    <subcellularLocation>
        <location evidence="1 7">Cell membrane</location>
        <topology evidence="1 7">Multi-pass membrane protein</topology>
    </subcellularLocation>
</comment>
<dbReference type="Pfam" id="PF00528">
    <property type="entry name" value="BPD_transp_1"/>
    <property type="match status" value="1"/>
</dbReference>
<evidence type="ECO:0000256" key="6">
    <source>
        <dbReference type="ARBA" id="ARBA00023136"/>
    </source>
</evidence>
<sequence length="291" mass="32238">MIGVALSGRHAMALLFLFFVAVAFFFIYALIGWNVLLSFTQSRGLAITYELAGLEQYRKALNDPVFYVSIRNNALLILLFIPGSMAVGLLLAVLMNTVSEKLESAFRMVFLLPFSLSFVVTGAMWAWMYNYTFGVANSLLSMLAGTRVNWLGDPNLALYSVILALTWQFSGYTALVFLAGIKSVPVEHLEAAKVDGASALQVYRFVILPQLKPWFLSSFVVLMVFALKAFDFIYVLTNGGPGVSTYVLALLMYRRAFFETDFPYGAALATILLAMVVSVVAPYLATSLRRR</sequence>